<dbReference type="PANTHER" id="PTHR43744:SF8">
    <property type="entry name" value="SN-GLYCEROL-3-PHOSPHATE TRANSPORT SYSTEM PERMEASE PROTEIN UGPE"/>
    <property type="match status" value="1"/>
</dbReference>
<gene>
    <name evidence="9" type="ORF">CHH72_19315</name>
</gene>
<evidence type="ECO:0000259" key="8">
    <source>
        <dbReference type="PROSITE" id="PS50928"/>
    </source>
</evidence>
<keyword evidence="3" id="KW-1003">Cell membrane</keyword>
<keyword evidence="2 7" id="KW-0813">Transport</keyword>
<dbReference type="AlphaFoldDB" id="A0A268NVA9"/>
<feature type="transmembrane region" description="Helical" evidence="7">
    <location>
        <begin position="234"/>
        <end position="255"/>
    </location>
</feature>
<evidence type="ECO:0000256" key="4">
    <source>
        <dbReference type="ARBA" id="ARBA00022692"/>
    </source>
</evidence>
<dbReference type="Pfam" id="PF00528">
    <property type="entry name" value="BPD_transp_1"/>
    <property type="match status" value="1"/>
</dbReference>
<reference evidence="9 10" key="1">
    <citation type="submission" date="2017-07" db="EMBL/GenBank/DDBJ databases">
        <title>Isolation and whole genome analysis of endospore-forming bacteria from heroin.</title>
        <authorList>
            <person name="Kalinowski J."/>
            <person name="Ahrens B."/>
            <person name="Al-Dilaimi A."/>
            <person name="Winkler A."/>
            <person name="Wibberg D."/>
            <person name="Schleenbecker U."/>
            <person name="Ruckert C."/>
            <person name="Wolfel R."/>
            <person name="Grass G."/>
        </authorList>
    </citation>
    <scope>NUCLEOTIDE SEQUENCE [LARGE SCALE GENOMIC DNA]</scope>
    <source>
        <strain evidence="9 10">7539</strain>
    </source>
</reference>
<evidence type="ECO:0000313" key="9">
    <source>
        <dbReference type="EMBL" id="PAE87331.1"/>
    </source>
</evidence>
<sequence>MKVNGWHLLLAICLVLSFFPVLTMAATAFLETSQLFAGGLQLLPIPPTLDHFTQVWESIPILRYMGNSFFVATVVTLIQLFTSILAAYGFTQFQFRGREFCFYLVIASIFIPIQVTMLPNYILLSDLELVNTYFGLIVPQIANGIGVFLLRQSFRSVPASLIESARVDGAGDWRRLWKILFPSVKPSVIALGILFFITTWNEYLWPLLMINDNDLMTMPLALQEFISAEGGTSWGPMMAVAFLASVPPLAVYLLLQRHIMSSFLHTGVK</sequence>
<evidence type="ECO:0000256" key="2">
    <source>
        <dbReference type="ARBA" id="ARBA00022448"/>
    </source>
</evidence>
<proteinExistence type="inferred from homology"/>
<dbReference type="PROSITE" id="PS50928">
    <property type="entry name" value="ABC_TM1"/>
    <property type="match status" value="1"/>
</dbReference>
<evidence type="ECO:0000256" key="5">
    <source>
        <dbReference type="ARBA" id="ARBA00022989"/>
    </source>
</evidence>
<dbReference type="Proteomes" id="UP000216207">
    <property type="component" value="Unassembled WGS sequence"/>
</dbReference>
<evidence type="ECO:0000256" key="3">
    <source>
        <dbReference type="ARBA" id="ARBA00022475"/>
    </source>
</evidence>
<feature type="domain" description="ABC transmembrane type-1" evidence="8">
    <location>
        <begin position="65"/>
        <end position="255"/>
    </location>
</feature>
<dbReference type="RefSeq" id="WP_095327247.1">
    <property type="nucleotide sequence ID" value="NZ_NPCC01000036.1"/>
</dbReference>
<dbReference type="PANTHER" id="PTHR43744">
    <property type="entry name" value="ABC TRANSPORTER PERMEASE PROTEIN MG189-RELATED-RELATED"/>
    <property type="match status" value="1"/>
</dbReference>
<feature type="transmembrane region" description="Helical" evidence="7">
    <location>
        <begin position="61"/>
        <end position="88"/>
    </location>
</feature>
<accession>A0A268NVA9</accession>
<keyword evidence="5 7" id="KW-1133">Transmembrane helix</keyword>
<name>A0A268NVA9_SHOCL</name>
<dbReference type="InterPro" id="IPR000515">
    <property type="entry name" value="MetI-like"/>
</dbReference>
<feature type="transmembrane region" description="Helical" evidence="7">
    <location>
        <begin position="179"/>
        <end position="200"/>
    </location>
</feature>
<dbReference type="InterPro" id="IPR035906">
    <property type="entry name" value="MetI-like_sf"/>
</dbReference>
<evidence type="ECO:0000256" key="1">
    <source>
        <dbReference type="ARBA" id="ARBA00004651"/>
    </source>
</evidence>
<dbReference type="EMBL" id="NPCC01000036">
    <property type="protein sequence ID" value="PAE87331.1"/>
    <property type="molecule type" value="Genomic_DNA"/>
</dbReference>
<dbReference type="CDD" id="cd06261">
    <property type="entry name" value="TM_PBP2"/>
    <property type="match status" value="1"/>
</dbReference>
<feature type="transmembrane region" description="Helical" evidence="7">
    <location>
        <begin position="130"/>
        <end position="150"/>
    </location>
</feature>
<dbReference type="Gene3D" id="1.10.3720.10">
    <property type="entry name" value="MetI-like"/>
    <property type="match status" value="1"/>
</dbReference>
<comment type="subcellular location">
    <subcellularLocation>
        <location evidence="1 7">Cell membrane</location>
        <topology evidence="1 7">Multi-pass membrane protein</topology>
    </subcellularLocation>
</comment>
<organism evidence="9 10">
    <name type="scientific">Shouchella clausii</name>
    <name type="common">Alkalihalobacillus clausii</name>
    <dbReference type="NCBI Taxonomy" id="79880"/>
    <lineage>
        <taxon>Bacteria</taxon>
        <taxon>Bacillati</taxon>
        <taxon>Bacillota</taxon>
        <taxon>Bacilli</taxon>
        <taxon>Bacillales</taxon>
        <taxon>Bacillaceae</taxon>
        <taxon>Shouchella</taxon>
    </lineage>
</organism>
<dbReference type="GO" id="GO:0005886">
    <property type="term" value="C:plasma membrane"/>
    <property type="evidence" value="ECO:0007669"/>
    <property type="project" value="UniProtKB-SubCell"/>
</dbReference>
<keyword evidence="6 7" id="KW-0472">Membrane</keyword>
<comment type="caution">
    <text evidence="9">The sequence shown here is derived from an EMBL/GenBank/DDBJ whole genome shotgun (WGS) entry which is preliminary data.</text>
</comment>
<evidence type="ECO:0000313" key="10">
    <source>
        <dbReference type="Proteomes" id="UP000216207"/>
    </source>
</evidence>
<evidence type="ECO:0000256" key="6">
    <source>
        <dbReference type="ARBA" id="ARBA00023136"/>
    </source>
</evidence>
<evidence type="ECO:0000256" key="7">
    <source>
        <dbReference type="RuleBase" id="RU363032"/>
    </source>
</evidence>
<feature type="transmembrane region" description="Helical" evidence="7">
    <location>
        <begin position="100"/>
        <end position="124"/>
    </location>
</feature>
<dbReference type="SUPFAM" id="SSF161098">
    <property type="entry name" value="MetI-like"/>
    <property type="match status" value="1"/>
</dbReference>
<protein>
    <submittedName>
        <fullName evidence="9">ABC transporter permease</fullName>
    </submittedName>
</protein>
<comment type="similarity">
    <text evidence="7">Belongs to the binding-protein-dependent transport system permease family.</text>
</comment>
<dbReference type="GO" id="GO:0055085">
    <property type="term" value="P:transmembrane transport"/>
    <property type="evidence" value="ECO:0007669"/>
    <property type="project" value="InterPro"/>
</dbReference>
<keyword evidence="4 7" id="KW-0812">Transmembrane</keyword>